<dbReference type="Gene3D" id="3.50.50.60">
    <property type="entry name" value="FAD/NAD(P)-binding domain"/>
    <property type="match status" value="2"/>
</dbReference>
<dbReference type="eggNOG" id="arCOG00755">
    <property type="taxonomic scope" value="Archaea"/>
</dbReference>
<dbReference type="EMBL" id="CP003378">
    <property type="protein sequence ID" value="AFZ70528.1"/>
    <property type="molecule type" value="Genomic_DNA"/>
</dbReference>
<dbReference type="HOGENOM" id="CLU_815347_0_0_2"/>
<dbReference type="RefSeq" id="WP_015232425.1">
    <property type="nucleotide sequence ID" value="NC_019791.1"/>
</dbReference>
<gene>
    <name evidence="2" type="ordered locus">Calag_0786</name>
</gene>
<evidence type="ECO:0000313" key="2">
    <source>
        <dbReference type="EMBL" id="AFZ70528.1"/>
    </source>
</evidence>
<dbReference type="Gene3D" id="3.30.9.10">
    <property type="entry name" value="D-Amino Acid Oxidase, subunit A, domain 2"/>
    <property type="match status" value="1"/>
</dbReference>
<evidence type="ECO:0000259" key="1">
    <source>
        <dbReference type="Pfam" id="PF01266"/>
    </source>
</evidence>
<dbReference type="PANTHER" id="PTHR13847">
    <property type="entry name" value="SARCOSINE DEHYDROGENASE-RELATED"/>
    <property type="match status" value="1"/>
</dbReference>
<keyword evidence="3" id="KW-1185">Reference proteome</keyword>
<dbReference type="KEGG" id="clg:Calag_0786"/>
<dbReference type="SUPFAM" id="SSF51971">
    <property type="entry name" value="Nucleotide-binding domain"/>
    <property type="match status" value="1"/>
</dbReference>
<proteinExistence type="predicted"/>
<accession>L0A9F5</accession>
<evidence type="ECO:0000313" key="3">
    <source>
        <dbReference type="Proteomes" id="UP000010469"/>
    </source>
</evidence>
<protein>
    <submittedName>
        <fullName evidence="2">FAD dependent oxidoreductase</fullName>
    </submittedName>
</protein>
<dbReference type="STRING" id="1056495.Calag_0786"/>
<dbReference type="GeneID" id="14212046"/>
<sequence precursor="true">MTKVKIIGAGFSGLWTAYLMAKKGYDVVLKETNYPGFGASSKAAGILSFQVPKNMIDISLKSMELYKSLGDDILYWHDSIWLPKDDEFNCALDILNYLSKNDIKTKVIYDDMFDGIYIKKGLIISQPTINIGKALNVLMKNFEIFNGKINDDNEGYYDIIIYANGPWIQDTLNLKGLVKYKCQAHSVEGKQINSIIEDDINEFYYVPESSKRAIIGNGKRIMLSKPEDGFIVDSSEVYNILEKISNEYKEALNMYPVNSWSAPCITTCDGYPVVGEIGKNQYVLSGLNGAGLTLSAGLSDLLINIIEGKVKQPKYLDPLRFKGNCSKILEIFDNICVNEK</sequence>
<dbReference type="Proteomes" id="UP000010469">
    <property type="component" value="Chromosome"/>
</dbReference>
<dbReference type="GO" id="GO:0005737">
    <property type="term" value="C:cytoplasm"/>
    <property type="evidence" value="ECO:0007669"/>
    <property type="project" value="TreeGrafter"/>
</dbReference>
<reference evidence="3" key="1">
    <citation type="submission" date="2012-03" db="EMBL/GenBank/DDBJ databases">
        <title>Complete genome of Caldisphaera lagunensis DSM 15908.</title>
        <authorList>
            <person name="Lucas S."/>
            <person name="Copeland A."/>
            <person name="Lapidus A."/>
            <person name="Glavina del Rio T."/>
            <person name="Dalin E."/>
            <person name="Tice H."/>
            <person name="Bruce D."/>
            <person name="Goodwin L."/>
            <person name="Pitluck S."/>
            <person name="Peters L."/>
            <person name="Mikhailova N."/>
            <person name="Teshima H."/>
            <person name="Kyrpides N."/>
            <person name="Mavromatis K."/>
            <person name="Ivanova N."/>
            <person name="Brettin T."/>
            <person name="Detter J.C."/>
            <person name="Han C."/>
            <person name="Larimer F."/>
            <person name="Land M."/>
            <person name="Hauser L."/>
            <person name="Markowitz V."/>
            <person name="Cheng J.-F."/>
            <person name="Hugenholtz P."/>
            <person name="Woyke T."/>
            <person name="Wu D."/>
            <person name="Spring S."/>
            <person name="Schroeder M."/>
            <person name="Brambilla E."/>
            <person name="Klenk H.-P."/>
            <person name="Eisen J.A."/>
        </authorList>
    </citation>
    <scope>NUCLEOTIDE SEQUENCE [LARGE SCALE GENOMIC DNA]</scope>
    <source>
        <strain evidence="3">DSM 15908 / JCM 11604 / IC-154</strain>
    </source>
</reference>
<feature type="domain" description="FAD dependent oxidoreductase" evidence="1">
    <location>
        <begin position="4"/>
        <end position="302"/>
    </location>
</feature>
<organism evidence="2 3">
    <name type="scientific">Caldisphaera lagunensis (strain DSM 15908 / JCM 11604 / ANMR 0165 / IC-154)</name>
    <dbReference type="NCBI Taxonomy" id="1056495"/>
    <lineage>
        <taxon>Archaea</taxon>
        <taxon>Thermoproteota</taxon>
        <taxon>Thermoprotei</taxon>
        <taxon>Acidilobales</taxon>
        <taxon>Caldisphaeraceae</taxon>
        <taxon>Caldisphaera</taxon>
    </lineage>
</organism>
<dbReference type="AlphaFoldDB" id="L0A9F5"/>
<dbReference type="InterPro" id="IPR036188">
    <property type="entry name" value="FAD/NAD-bd_sf"/>
</dbReference>
<dbReference type="Pfam" id="PF01266">
    <property type="entry name" value="DAO"/>
    <property type="match status" value="1"/>
</dbReference>
<dbReference type="OrthoDB" id="168391at2157"/>
<dbReference type="InterPro" id="IPR006076">
    <property type="entry name" value="FAD-dep_OxRdtase"/>
</dbReference>
<name>L0A9F5_CALLD</name>
<dbReference type="InParanoid" id="L0A9F5"/>